<sequence>MRRLFLMLVIFAFGALTAAAVMQYGPDGILKYQIQNLAGIQVIVDLAIALVLFIFWMWRDAKGLGRNPWIWLTITLVAGSFGPLLYLVTRKETTNLPAQVGK</sequence>
<keyword evidence="3" id="KW-1185">Reference proteome</keyword>
<keyword evidence="1" id="KW-0472">Membrane</keyword>
<keyword evidence="1" id="KW-0812">Transmembrane</keyword>
<evidence type="ECO:0000313" key="2">
    <source>
        <dbReference type="EMBL" id="MFG6447707.1"/>
    </source>
</evidence>
<feature type="transmembrane region" description="Helical" evidence="1">
    <location>
        <begin position="69"/>
        <end position="88"/>
    </location>
</feature>
<dbReference type="Proteomes" id="UP001606099">
    <property type="component" value="Unassembled WGS sequence"/>
</dbReference>
<proteinExistence type="predicted"/>
<name>A0ABW7FTQ0_9BURK</name>
<reference evidence="2 3" key="1">
    <citation type="submission" date="2024-08" db="EMBL/GenBank/DDBJ databases">
        <authorList>
            <person name="Lu H."/>
        </authorList>
    </citation>
    <scope>NUCLEOTIDE SEQUENCE [LARGE SCALE GENOMIC DNA]</scope>
    <source>
        <strain evidence="2 3">BYS180W</strain>
    </source>
</reference>
<accession>A0ABW7FTQ0</accession>
<feature type="transmembrane region" description="Helical" evidence="1">
    <location>
        <begin position="38"/>
        <end position="57"/>
    </location>
</feature>
<keyword evidence="1" id="KW-1133">Transmembrane helix</keyword>
<gene>
    <name evidence="2" type="ORF">ACG0Z6_05550</name>
</gene>
<comment type="caution">
    <text evidence="2">The sequence shown here is derived from an EMBL/GenBank/DDBJ whole genome shotgun (WGS) entry which is preliminary data.</text>
</comment>
<dbReference type="EMBL" id="JBIGHZ010000002">
    <property type="protein sequence ID" value="MFG6447707.1"/>
    <property type="molecule type" value="Genomic_DNA"/>
</dbReference>
<protein>
    <submittedName>
        <fullName evidence="2">DUF2834 domain-containing protein</fullName>
    </submittedName>
</protein>
<organism evidence="2 3">
    <name type="scientific">Roseateles rivi</name>
    <dbReference type="NCBI Taxonomy" id="3299028"/>
    <lineage>
        <taxon>Bacteria</taxon>
        <taxon>Pseudomonadati</taxon>
        <taxon>Pseudomonadota</taxon>
        <taxon>Betaproteobacteria</taxon>
        <taxon>Burkholderiales</taxon>
        <taxon>Sphaerotilaceae</taxon>
        <taxon>Roseateles</taxon>
    </lineage>
</organism>
<dbReference type="Pfam" id="PF11196">
    <property type="entry name" value="DUF2834"/>
    <property type="match status" value="1"/>
</dbReference>
<evidence type="ECO:0000256" key="1">
    <source>
        <dbReference type="SAM" id="Phobius"/>
    </source>
</evidence>
<dbReference type="RefSeq" id="WP_394459288.1">
    <property type="nucleotide sequence ID" value="NZ_JBIGHZ010000002.1"/>
</dbReference>
<dbReference type="InterPro" id="IPR021362">
    <property type="entry name" value="DUF2834"/>
</dbReference>
<evidence type="ECO:0000313" key="3">
    <source>
        <dbReference type="Proteomes" id="UP001606099"/>
    </source>
</evidence>